<dbReference type="InterPro" id="IPR003591">
    <property type="entry name" value="Leu-rich_rpt_typical-subtyp"/>
</dbReference>
<keyword evidence="1" id="KW-0433">Leucine-rich repeat</keyword>
<keyword evidence="6" id="KW-1133">Transmembrane helix</keyword>
<dbReference type="InterPro" id="IPR000483">
    <property type="entry name" value="Cys-rich_flank_reg_C"/>
</dbReference>
<dbReference type="SUPFAM" id="SSF52058">
    <property type="entry name" value="L domain-like"/>
    <property type="match status" value="1"/>
</dbReference>
<keyword evidence="3" id="KW-0677">Repeat</keyword>
<reference evidence="9" key="1">
    <citation type="journal article" date="2023" name="Science">
        <title>Genome structures resolve the early diversification of teleost fishes.</title>
        <authorList>
            <person name="Parey E."/>
            <person name="Louis A."/>
            <person name="Montfort J."/>
            <person name="Bouchez O."/>
            <person name="Roques C."/>
            <person name="Iampietro C."/>
            <person name="Lluch J."/>
            <person name="Castinel A."/>
            <person name="Donnadieu C."/>
            <person name="Desvignes T."/>
            <person name="Floi Bucao C."/>
            <person name="Jouanno E."/>
            <person name="Wen M."/>
            <person name="Mejri S."/>
            <person name="Dirks R."/>
            <person name="Jansen H."/>
            <person name="Henkel C."/>
            <person name="Chen W.J."/>
            <person name="Zahm M."/>
            <person name="Cabau C."/>
            <person name="Klopp C."/>
            <person name="Thompson A.W."/>
            <person name="Robinson-Rechavi M."/>
            <person name="Braasch I."/>
            <person name="Lecointre G."/>
            <person name="Bobe J."/>
            <person name="Postlethwait J.H."/>
            <person name="Berthelot C."/>
            <person name="Roest Crollius H."/>
            <person name="Guiguen Y."/>
        </authorList>
    </citation>
    <scope>NUCLEOTIDE SEQUENCE</scope>
    <source>
        <strain evidence="9">WJC10195</strain>
    </source>
</reference>
<accession>A0A9Q1EAA3</accession>
<dbReference type="Proteomes" id="UP001152622">
    <property type="component" value="Chromosome 21"/>
</dbReference>
<feature type="transmembrane region" description="Helical" evidence="6">
    <location>
        <begin position="550"/>
        <end position="572"/>
    </location>
</feature>
<evidence type="ECO:0000256" key="1">
    <source>
        <dbReference type="ARBA" id="ARBA00022614"/>
    </source>
</evidence>
<sequence>MATVLALCFLLLSGALSVRAICPDRCDCQHAQHLLCTNRGLRAVPKASARSSGDVLVLSLGGNFIGNISAFDLSRFSQLTRLDLQYNQIQTVHPKAFEKLSRLEELYLGNNLLSAVIAGTLQPLKKLRILDANSNEIDKITPDTFMNLENLIKLRLDGNSIQTLQDSVFKGNEIQHVGNHVFQNLKSLTRLSLSNNNISLLEPEALEGLSSVRELLIDGNQLADVPARLLDPLKKLEELDLSRNQISQLHHTAFNRLMQLKVLKLNDNQLTSLAGNVFASNGGLYRLDLSANRWTCDCRLSGFKEWIRGAHFHGRLLAVFVRCLYPARLAGKYLDYLDSSELQPVGNHTCVSERPAGGAVAEGDVQADQGRPSLSEQGKRRKGVTPRVRPSSRTSGSLKRVRAGHPPTMATPTVQSAARPERLQQHRPLVAEACQFNTRFLLNVTVEQLSSSTASVRWELRPRRAPPYVRLQFRVRYDRFGAAAQFPRFVYLGGGARAVTLRELAPDRPYMVCVEGVVGGAVCEVASRDHCAGVVTQRALQGSGGLDLQLVTVATLAANALLLLVVGGAWAGRGLRRRLQRRKSAVNIRHMYSTRRPLRALATDAVSSDFTAYQSSRHRLGGADEGDLIQFPCDRFLDNSTARRDDAMRFQD</sequence>
<feature type="region of interest" description="Disordered" evidence="5">
    <location>
        <begin position="353"/>
        <end position="419"/>
    </location>
</feature>
<comment type="caution">
    <text evidence="9">The sequence shown here is derived from an EMBL/GenBank/DDBJ whole genome shotgun (WGS) entry which is preliminary data.</text>
</comment>
<keyword evidence="6" id="KW-0812">Transmembrane</keyword>
<evidence type="ECO:0000313" key="9">
    <source>
        <dbReference type="EMBL" id="KAJ8335119.1"/>
    </source>
</evidence>
<proteinExistence type="predicted"/>
<gene>
    <name evidence="9" type="ORF">SKAU_G00407580</name>
</gene>
<dbReference type="InterPro" id="IPR032675">
    <property type="entry name" value="LRR_dom_sf"/>
</dbReference>
<dbReference type="SUPFAM" id="SSF49265">
    <property type="entry name" value="Fibronectin type III"/>
    <property type="match status" value="1"/>
</dbReference>
<name>A0A9Q1EAA3_SYNKA</name>
<dbReference type="OrthoDB" id="2013775at2759"/>
<dbReference type="AlphaFoldDB" id="A0A9Q1EAA3"/>
<evidence type="ECO:0000256" key="4">
    <source>
        <dbReference type="ARBA" id="ARBA00023157"/>
    </source>
</evidence>
<evidence type="ECO:0000256" key="7">
    <source>
        <dbReference type="SAM" id="SignalP"/>
    </source>
</evidence>
<evidence type="ECO:0000259" key="8">
    <source>
        <dbReference type="SMART" id="SM00082"/>
    </source>
</evidence>
<dbReference type="InterPro" id="IPR001611">
    <property type="entry name" value="Leu-rich_rpt"/>
</dbReference>
<evidence type="ECO:0000256" key="5">
    <source>
        <dbReference type="SAM" id="MobiDB-lite"/>
    </source>
</evidence>
<evidence type="ECO:0000256" key="6">
    <source>
        <dbReference type="SAM" id="Phobius"/>
    </source>
</evidence>
<feature type="signal peptide" evidence="7">
    <location>
        <begin position="1"/>
        <end position="20"/>
    </location>
</feature>
<feature type="chain" id="PRO_5040267718" description="LRRCT domain-containing protein" evidence="7">
    <location>
        <begin position="21"/>
        <end position="652"/>
    </location>
</feature>
<organism evidence="9 10">
    <name type="scientific">Synaphobranchus kaupii</name>
    <name type="common">Kaup's arrowtooth eel</name>
    <dbReference type="NCBI Taxonomy" id="118154"/>
    <lineage>
        <taxon>Eukaryota</taxon>
        <taxon>Metazoa</taxon>
        <taxon>Chordata</taxon>
        <taxon>Craniata</taxon>
        <taxon>Vertebrata</taxon>
        <taxon>Euteleostomi</taxon>
        <taxon>Actinopterygii</taxon>
        <taxon>Neopterygii</taxon>
        <taxon>Teleostei</taxon>
        <taxon>Anguilliformes</taxon>
        <taxon>Synaphobranchidae</taxon>
        <taxon>Synaphobranchus</taxon>
    </lineage>
</organism>
<dbReference type="PANTHER" id="PTHR24366:SF96">
    <property type="entry name" value="LEUCINE RICH REPEAT CONTAINING 53"/>
    <property type="match status" value="1"/>
</dbReference>
<dbReference type="PROSITE" id="PS51450">
    <property type="entry name" value="LRR"/>
    <property type="match status" value="3"/>
</dbReference>
<dbReference type="FunFam" id="3.80.10.10:FF:000169">
    <property type="entry name" value="TLR4 interactor with leucine rich repeats"/>
    <property type="match status" value="1"/>
</dbReference>
<keyword evidence="6" id="KW-0472">Membrane</keyword>
<feature type="domain" description="LRRCT" evidence="8">
    <location>
        <begin position="292"/>
        <end position="345"/>
    </location>
</feature>
<evidence type="ECO:0000256" key="3">
    <source>
        <dbReference type="ARBA" id="ARBA00022737"/>
    </source>
</evidence>
<dbReference type="Gene3D" id="3.80.10.10">
    <property type="entry name" value="Ribonuclease Inhibitor"/>
    <property type="match status" value="2"/>
</dbReference>
<dbReference type="FunFam" id="3.80.10.10:FF:001164">
    <property type="entry name" value="GH01279p"/>
    <property type="match status" value="1"/>
</dbReference>
<evidence type="ECO:0000256" key="2">
    <source>
        <dbReference type="ARBA" id="ARBA00022729"/>
    </source>
</evidence>
<keyword evidence="4" id="KW-1015">Disulfide bond</keyword>
<evidence type="ECO:0000313" key="10">
    <source>
        <dbReference type="Proteomes" id="UP001152622"/>
    </source>
</evidence>
<dbReference type="SMART" id="SM00365">
    <property type="entry name" value="LRR_SD22"/>
    <property type="match status" value="5"/>
</dbReference>
<dbReference type="InterPro" id="IPR036116">
    <property type="entry name" value="FN3_sf"/>
</dbReference>
<dbReference type="Pfam" id="PF13855">
    <property type="entry name" value="LRR_8"/>
    <property type="match status" value="3"/>
</dbReference>
<keyword evidence="2 7" id="KW-0732">Signal</keyword>
<protein>
    <recommendedName>
        <fullName evidence="8">LRRCT domain-containing protein</fullName>
    </recommendedName>
</protein>
<dbReference type="SMART" id="SM00369">
    <property type="entry name" value="LRR_TYP"/>
    <property type="match status" value="8"/>
</dbReference>
<keyword evidence="10" id="KW-1185">Reference proteome</keyword>
<dbReference type="PANTHER" id="PTHR24366">
    <property type="entry name" value="IG(IMMUNOGLOBULIN) AND LRR(LEUCINE RICH REPEAT) DOMAINS"/>
    <property type="match status" value="1"/>
</dbReference>
<dbReference type="EMBL" id="JAINUF010000021">
    <property type="protein sequence ID" value="KAJ8335119.1"/>
    <property type="molecule type" value="Genomic_DNA"/>
</dbReference>
<dbReference type="SMART" id="SM00082">
    <property type="entry name" value="LRRCT"/>
    <property type="match status" value="1"/>
</dbReference>